<dbReference type="GO" id="GO:0016491">
    <property type="term" value="F:oxidoreductase activity"/>
    <property type="evidence" value="ECO:0007669"/>
    <property type="project" value="UniProtKB-KW"/>
</dbReference>
<dbReference type="InterPro" id="IPR013154">
    <property type="entry name" value="ADH-like_N"/>
</dbReference>
<comment type="similarity">
    <text evidence="2">Belongs to the zinc-containing alcohol dehydrogenase family.</text>
</comment>
<keyword evidence="3" id="KW-0479">Metal-binding</keyword>
<dbReference type="InterPro" id="IPR002328">
    <property type="entry name" value="ADH_Zn_CS"/>
</dbReference>
<feature type="non-terminal residue" evidence="7">
    <location>
        <position position="202"/>
    </location>
</feature>
<dbReference type="SUPFAM" id="SSF50129">
    <property type="entry name" value="GroES-like"/>
    <property type="match status" value="1"/>
</dbReference>
<dbReference type="PANTHER" id="PTHR43161">
    <property type="entry name" value="SORBITOL DEHYDROGENASE"/>
    <property type="match status" value="1"/>
</dbReference>
<evidence type="ECO:0000256" key="5">
    <source>
        <dbReference type="ARBA" id="ARBA00023002"/>
    </source>
</evidence>
<evidence type="ECO:0000256" key="1">
    <source>
        <dbReference type="ARBA" id="ARBA00001947"/>
    </source>
</evidence>
<proteinExistence type="inferred from homology"/>
<comment type="cofactor">
    <cofactor evidence="1">
        <name>Zn(2+)</name>
        <dbReference type="ChEBI" id="CHEBI:29105"/>
    </cofactor>
</comment>
<evidence type="ECO:0000256" key="2">
    <source>
        <dbReference type="ARBA" id="ARBA00008072"/>
    </source>
</evidence>
<keyword evidence="4" id="KW-0862">Zinc</keyword>
<dbReference type="Gene3D" id="3.40.50.720">
    <property type="entry name" value="NAD(P)-binding Rossmann-like Domain"/>
    <property type="match status" value="1"/>
</dbReference>
<reference evidence="7" key="1">
    <citation type="submission" date="2018-05" db="EMBL/GenBank/DDBJ databases">
        <authorList>
            <person name="Lanie J.A."/>
            <person name="Ng W.-L."/>
            <person name="Kazmierczak K.M."/>
            <person name="Andrzejewski T.M."/>
            <person name="Davidsen T.M."/>
            <person name="Wayne K.J."/>
            <person name="Tettelin H."/>
            <person name="Glass J.I."/>
            <person name="Rusch D."/>
            <person name="Podicherti R."/>
            <person name="Tsui H.-C.T."/>
            <person name="Winkler M.E."/>
        </authorList>
    </citation>
    <scope>NUCLEOTIDE SEQUENCE</scope>
</reference>
<dbReference type="PANTHER" id="PTHR43161:SF9">
    <property type="entry name" value="SORBITOL DEHYDROGENASE"/>
    <property type="match status" value="1"/>
</dbReference>
<evidence type="ECO:0000256" key="3">
    <source>
        <dbReference type="ARBA" id="ARBA00022723"/>
    </source>
</evidence>
<dbReference type="InterPro" id="IPR011032">
    <property type="entry name" value="GroES-like_sf"/>
</dbReference>
<evidence type="ECO:0000313" key="7">
    <source>
        <dbReference type="EMBL" id="SVD89431.1"/>
    </source>
</evidence>
<dbReference type="AlphaFoldDB" id="A0A382Z1W9"/>
<dbReference type="Gene3D" id="3.90.180.10">
    <property type="entry name" value="Medium-chain alcohol dehydrogenases, catalytic domain"/>
    <property type="match status" value="1"/>
</dbReference>
<feature type="domain" description="Alcohol dehydrogenase-like N-terminal" evidence="6">
    <location>
        <begin position="24"/>
        <end position="138"/>
    </location>
</feature>
<evidence type="ECO:0000256" key="4">
    <source>
        <dbReference type="ARBA" id="ARBA00022833"/>
    </source>
</evidence>
<keyword evidence="5" id="KW-0560">Oxidoreductase</keyword>
<dbReference type="GO" id="GO:0008270">
    <property type="term" value="F:zinc ion binding"/>
    <property type="evidence" value="ECO:0007669"/>
    <property type="project" value="InterPro"/>
</dbReference>
<dbReference type="Pfam" id="PF08240">
    <property type="entry name" value="ADH_N"/>
    <property type="match status" value="1"/>
</dbReference>
<accession>A0A382Z1W9</accession>
<name>A0A382Z1W9_9ZZZZ</name>
<sequence>MKAAVLQAKRSLEIKEIPDPGSPGPNYLRVKIISVGICGSDVHYYTEGRIGDFVVKNPMILGHEACGSVEEIGKGVHGFQIGDLVALEPGVPCNSCQHCFTGMYNLCKKMRFWATPPVDGALTEYVLHPASFTYKLPDDLDPSVGPLIEPLSVAVHAARKTRVETGDIVFVNGSGTVGCLVSVVSKMAGAHKVISSDNNDNR</sequence>
<organism evidence="7">
    <name type="scientific">marine metagenome</name>
    <dbReference type="NCBI Taxonomy" id="408172"/>
    <lineage>
        <taxon>unclassified sequences</taxon>
        <taxon>metagenomes</taxon>
        <taxon>ecological metagenomes</taxon>
    </lineage>
</organism>
<evidence type="ECO:0000259" key="6">
    <source>
        <dbReference type="Pfam" id="PF08240"/>
    </source>
</evidence>
<protein>
    <recommendedName>
        <fullName evidence="6">Alcohol dehydrogenase-like N-terminal domain-containing protein</fullName>
    </recommendedName>
</protein>
<gene>
    <name evidence="7" type="ORF">METZ01_LOCUS442285</name>
</gene>
<dbReference type="PROSITE" id="PS00059">
    <property type="entry name" value="ADH_ZINC"/>
    <property type="match status" value="1"/>
</dbReference>
<dbReference type="EMBL" id="UINC01180303">
    <property type="protein sequence ID" value="SVD89431.1"/>
    <property type="molecule type" value="Genomic_DNA"/>
</dbReference>